<proteinExistence type="predicted"/>
<dbReference type="EMBL" id="NEVQ01000003">
    <property type="protein sequence ID" value="OZI64608.1"/>
    <property type="molecule type" value="Genomic_DNA"/>
</dbReference>
<protein>
    <recommendedName>
        <fullName evidence="4">Terminase</fullName>
    </recommendedName>
</protein>
<reference evidence="2 3" key="1">
    <citation type="submission" date="2017-05" db="EMBL/GenBank/DDBJ databases">
        <title>Complete and WGS of Bordetella genogroups.</title>
        <authorList>
            <person name="Spilker T."/>
            <person name="LiPuma J."/>
        </authorList>
    </citation>
    <scope>NUCLEOTIDE SEQUENCE [LARGE SCALE GENOMIC DNA]</scope>
    <source>
        <strain evidence="2 3">AU9919</strain>
    </source>
</reference>
<evidence type="ECO:0008006" key="4">
    <source>
        <dbReference type="Google" id="ProtNLM"/>
    </source>
</evidence>
<evidence type="ECO:0000313" key="3">
    <source>
        <dbReference type="Proteomes" id="UP000216885"/>
    </source>
</evidence>
<evidence type="ECO:0000313" key="2">
    <source>
        <dbReference type="EMBL" id="OZI64608.1"/>
    </source>
</evidence>
<accession>A0A261URS3</accession>
<name>A0A261URS3_9BORD</name>
<dbReference type="AlphaFoldDB" id="A0A261URS3"/>
<feature type="region of interest" description="Disordered" evidence="1">
    <location>
        <begin position="116"/>
        <end position="142"/>
    </location>
</feature>
<keyword evidence="3" id="KW-1185">Reference proteome</keyword>
<organism evidence="2 3">
    <name type="scientific">Bordetella genomosp. 4</name>
    <dbReference type="NCBI Taxonomy" id="463044"/>
    <lineage>
        <taxon>Bacteria</taxon>
        <taxon>Pseudomonadati</taxon>
        <taxon>Pseudomonadota</taxon>
        <taxon>Betaproteobacteria</taxon>
        <taxon>Burkholderiales</taxon>
        <taxon>Alcaligenaceae</taxon>
        <taxon>Bordetella</taxon>
    </lineage>
</organism>
<comment type="caution">
    <text evidence="2">The sequence shown here is derived from an EMBL/GenBank/DDBJ whole genome shotgun (WGS) entry which is preliminary data.</text>
</comment>
<sequence length="142" mass="15315">MPRPRKPDHLKVVSGTDQPCRMDGPNAVELPLVDDIPPAPEWLINPAAVEEWNRLARILYANKLLTEASLTSLAHMCALHGKIRQLYAAGEAPTASMIGALRAYQNDFGLTPVAQGKVKPSGEVPAANEFAKNGRPGKRQAA</sequence>
<dbReference type="Proteomes" id="UP000216885">
    <property type="component" value="Unassembled WGS sequence"/>
</dbReference>
<evidence type="ECO:0000256" key="1">
    <source>
        <dbReference type="SAM" id="MobiDB-lite"/>
    </source>
</evidence>
<gene>
    <name evidence="2" type="ORF">CAL20_02855</name>
</gene>